<dbReference type="Gene3D" id="3.50.50.60">
    <property type="entry name" value="FAD/NAD(P)-binding domain"/>
    <property type="match status" value="1"/>
</dbReference>
<gene>
    <name evidence="1" type="ORF">RM552_06305</name>
</gene>
<protein>
    <submittedName>
        <fullName evidence="1">Tryptophan halogenase family protein</fullName>
    </submittedName>
</protein>
<reference evidence="1 2" key="1">
    <citation type="submission" date="2023-09" db="EMBL/GenBank/DDBJ databases">
        <authorList>
            <person name="Rey-Velasco X."/>
        </authorList>
    </citation>
    <scope>NUCLEOTIDE SEQUENCE [LARGE SCALE GENOMIC DNA]</scope>
    <source>
        <strain evidence="1 2">P117</strain>
    </source>
</reference>
<sequence length="502" mass="57080">MKNLVILGGGTAGWMTANLLQKFLSSDFRVHLVESANIGSIGVGEGSTPHLKQFFDMLNIQEDTWMPECHATYKNGISFVNWTNHLDRNQYFHPFPSATDRQTAGVFLQQCMHRLNGKNALCTPDAFFLSAQLSANALAPLTKNRQSQVPLNYAYHFDSLLLGKFLAKIALKAGVKHTLGKFISAQQDAQHNIKSIRVQLESCDREPNNLPQELEIQADFFIDASGFSSLLLEKVQHVDFESFANNLYNDSAIALPTAPANPLKSETRASALKFGWAWHIPLTNRTGNGYVFSSKYTNFERAETELRQHLNVDDSITARHLKMRVGRMKKAWKNNVVAIGLSQGFIEPLEATALHLVMESIGLFLKTFKNGEYTDQSRDIFNQNIKDRYEGIRDYIVCHYKVNTRNDSNYWQDNRAMTDYSENLKALLSRWDAGKDITPVLEERNMSRYYPAISWFCLLAGYGRFRSTAVGERINTLNLQKMSDYLSNTCERFMLHKDAIKP</sequence>
<dbReference type="Pfam" id="PF04820">
    <property type="entry name" value="Trp_halogenase"/>
    <property type="match status" value="1"/>
</dbReference>
<comment type="caution">
    <text evidence="1">The sequence shown here is derived from an EMBL/GenBank/DDBJ whole genome shotgun (WGS) entry which is preliminary data.</text>
</comment>
<keyword evidence="2" id="KW-1185">Reference proteome</keyword>
<proteinExistence type="predicted"/>
<dbReference type="Proteomes" id="UP001253545">
    <property type="component" value="Unassembled WGS sequence"/>
</dbReference>
<dbReference type="InterPro" id="IPR006905">
    <property type="entry name" value="Flavin_halogenase"/>
</dbReference>
<evidence type="ECO:0000313" key="2">
    <source>
        <dbReference type="Proteomes" id="UP001253545"/>
    </source>
</evidence>
<dbReference type="PANTHER" id="PTHR43747">
    <property type="entry name" value="FAD-BINDING PROTEIN"/>
    <property type="match status" value="1"/>
</dbReference>
<dbReference type="PIRSF" id="PIRSF011396">
    <property type="entry name" value="Trp_halogenase"/>
    <property type="match status" value="1"/>
</dbReference>
<evidence type="ECO:0000313" key="1">
    <source>
        <dbReference type="EMBL" id="MDT0594450.1"/>
    </source>
</evidence>
<dbReference type="InterPro" id="IPR050816">
    <property type="entry name" value="Flavin-dep_Halogenase_NPB"/>
</dbReference>
<dbReference type="PANTHER" id="PTHR43747:SF4">
    <property type="entry name" value="FLAVIN-DEPENDENT TRYPTOPHAN HALOGENASE"/>
    <property type="match status" value="1"/>
</dbReference>
<dbReference type="InterPro" id="IPR036188">
    <property type="entry name" value="FAD/NAD-bd_sf"/>
</dbReference>
<dbReference type="EMBL" id="JAVRHX010000001">
    <property type="protein sequence ID" value="MDT0594450.1"/>
    <property type="molecule type" value="Genomic_DNA"/>
</dbReference>
<dbReference type="InterPro" id="IPR033856">
    <property type="entry name" value="Trp_halogen"/>
</dbReference>
<name>A0ABU2ZPA3_9ALTE</name>
<dbReference type="SUPFAM" id="SSF51905">
    <property type="entry name" value="FAD/NAD(P)-binding domain"/>
    <property type="match status" value="1"/>
</dbReference>
<accession>A0ABU2ZPA3</accession>
<dbReference type="RefSeq" id="WP_311367923.1">
    <property type="nucleotide sequence ID" value="NZ_JAVRHX010000001.1"/>
</dbReference>
<organism evidence="1 2">
    <name type="scientific">Glaciecola petra</name>
    <dbReference type="NCBI Taxonomy" id="3075602"/>
    <lineage>
        <taxon>Bacteria</taxon>
        <taxon>Pseudomonadati</taxon>
        <taxon>Pseudomonadota</taxon>
        <taxon>Gammaproteobacteria</taxon>
        <taxon>Alteromonadales</taxon>
        <taxon>Alteromonadaceae</taxon>
        <taxon>Glaciecola</taxon>
    </lineage>
</organism>